<evidence type="ECO:0000256" key="3">
    <source>
        <dbReference type="ARBA" id="ARBA00012438"/>
    </source>
</evidence>
<keyword evidence="8 15" id="KW-0418">Kinase</keyword>
<evidence type="ECO:0000256" key="6">
    <source>
        <dbReference type="ARBA" id="ARBA00022679"/>
    </source>
</evidence>
<dbReference type="SUPFAM" id="SSF55874">
    <property type="entry name" value="ATPase domain of HSP90 chaperone/DNA topoisomerase II/histidine kinase"/>
    <property type="match status" value="1"/>
</dbReference>
<dbReference type="InterPro" id="IPR004358">
    <property type="entry name" value="Sig_transdc_His_kin-like_C"/>
</dbReference>
<organism evidence="15 16">
    <name type="scientific">Candidatus Dorea gallistercoris</name>
    <dbReference type="NCBI Taxonomy" id="2838542"/>
    <lineage>
        <taxon>Bacteria</taxon>
        <taxon>Bacillati</taxon>
        <taxon>Bacillota</taxon>
        <taxon>Clostridia</taxon>
        <taxon>Lachnospirales</taxon>
        <taxon>Lachnospiraceae</taxon>
        <taxon>Dorea</taxon>
    </lineage>
</organism>
<evidence type="ECO:0000256" key="11">
    <source>
        <dbReference type="ARBA" id="ARBA00023136"/>
    </source>
</evidence>
<keyword evidence="7 13" id="KW-0812">Transmembrane</keyword>
<dbReference type="Proteomes" id="UP000824263">
    <property type="component" value="Unassembled WGS sequence"/>
</dbReference>
<dbReference type="GO" id="GO:0004721">
    <property type="term" value="F:phosphoprotein phosphatase activity"/>
    <property type="evidence" value="ECO:0007669"/>
    <property type="project" value="TreeGrafter"/>
</dbReference>
<evidence type="ECO:0000256" key="7">
    <source>
        <dbReference type="ARBA" id="ARBA00022692"/>
    </source>
</evidence>
<reference evidence="15" key="2">
    <citation type="submission" date="2021-04" db="EMBL/GenBank/DDBJ databases">
        <authorList>
            <person name="Gilroy R."/>
        </authorList>
    </citation>
    <scope>NUCLEOTIDE SEQUENCE</scope>
    <source>
        <strain evidence="15">ChiSxjej1B13-11762</strain>
    </source>
</reference>
<evidence type="ECO:0000256" key="13">
    <source>
        <dbReference type="SAM" id="Phobius"/>
    </source>
</evidence>
<evidence type="ECO:0000259" key="14">
    <source>
        <dbReference type="PROSITE" id="PS50109"/>
    </source>
</evidence>
<proteinExistence type="predicted"/>
<keyword evidence="4" id="KW-1003">Cell membrane</keyword>
<evidence type="ECO:0000256" key="4">
    <source>
        <dbReference type="ARBA" id="ARBA00022475"/>
    </source>
</evidence>
<evidence type="ECO:0000313" key="15">
    <source>
        <dbReference type="EMBL" id="HIW83025.1"/>
    </source>
</evidence>
<dbReference type="CDD" id="cd00075">
    <property type="entry name" value="HATPase"/>
    <property type="match status" value="1"/>
</dbReference>
<dbReference type="SMART" id="SM00387">
    <property type="entry name" value="HATPase_c"/>
    <property type="match status" value="1"/>
</dbReference>
<comment type="subcellular location">
    <subcellularLocation>
        <location evidence="2">Cell membrane</location>
        <topology evidence="2">Multi-pass membrane protein</topology>
    </subcellularLocation>
</comment>
<dbReference type="InterPro" id="IPR036097">
    <property type="entry name" value="HisK_dim/P_sf"/>
</dbReference>
<feature type="coiled-coil region" evidence="12">
    <location>
        <begin position="68"/>
        <end position="95"/>
    </location>
</feature>
<dbReference type="GO" id="GO:0016036">
    <property type="term" value="P:cellular response to phosphate starvation"/>
    <property type="evidence" value="ECO:0007669"/>
    <property type="project" value="TreeGrafter"/>
</dbReference>
<protein>
    <recommendedName>
        <fullName evidence="3">histidine kinase</fullName>
        <ecNumber evidence="3">2.7.13.3</ecNumber>
    </recommendedName>
</protein>
<keyword evidence="11 13" id="KW-0472">Membrane</keyword>
<name>A0A9D1UE05_9FIRM</name>
<dbReference type="Gene3D" id="3.30.565.10">
    <property type="entry name" value="Histidine kinase-like ATPase, C-terminal domain"/>
    <property type="match status" value="1"/>
</dbReference>
<keyword evidence="5" id="KW-0597">Phosphoprotein</keyword>
<dbReference type="EC" id="2.7.13.3" evidence="3"/>
<keyword evidence="6" id="KW-0808">Transferase</keyword>
<evidence type="ECO:0000256" key="9">
    <source>
        <dbReference type="ARBA" id="ARBA00022989"/>
    </source>
</evidence>
<keyword evidence="12" id="KW-0175">Coiled coil</keyword>
<keyword evidence="10" id="KW-0902">Two-component regulatory system</keyword>
<evidence type="ECO:0000256" key="1">
    <source>
        <dbReference type="ARBA" id="ARBA00000085"/>
    </source>
</evidence>
<dbReference type="GO" id="GO:0005886">
    <property type="term" value="C:plasma membrane"/>
    <property type="evidence" value="ECO:0007669"/>
    <property type="project" value="UniProtKB-SubCell"/>
</dbReference>
<dbReference type="Gene3D" id="1.10.287.130">
    <property type="match status" value="1"/>
</dbReference>
<evidence type="ECO:0000313" key="16">
    <source>
        <dbReference type="Proteomes" id="UP000824263"/>
    </source>
</evidence>
<accession>A0A9D1UE05</accession>
<evidence type="ECO:0000256" key="5">
    <source>
        <dbReference type="ARBA" id="ARBA00022553"/>
    </source>
</evidence>
<evidence type="ECO:0000256" key="10">
    <source>
        <dbReference type="ARBA" id="ARBA00023012"/>
    </source>
</evidence>
<sequence length="313" mass="35948">MEAIIIGIGMTGITAALLGLLYVRRRYFLLYQKVQQFQKTILENGKIQADTDREGAEDVIRDGFLRIQEKYEMEAEEARQDKQAVQGLISDLSHQLKTPLANIRLYQELLRNPSLSKEKREALQQRLEEQTGKLDWLLAVLFQMVDLERGVASLAVEEGPALPALTRAMETVLPRAEQKKIQFRVTEYEDRRWSDLTLLYDPRWTEEVFVNLLENAVKYSPGGSDIVLSMEVYETYGAVLIEDQGPGISREEYSRIFQKFYRGEQAKDKEGWGIGLYLSRLILEREQGYIKVESEVGKGSTFAVFLPQVLTKL</sequence>
<dbReference type="SUPFAM" id="SSF47384">
    <property type="entry name" value="Homodimeric domain of signal transducing histidine kinase"/>
    <property type="match status" value="1"/>
</dbReference>
<gene>
    <name evidence="15" type="ORF">H9873_01690</name>
</gene>
<dbReference type="Pfam" id="PF02518">
    <property type="entry name" value="HATPase_c"/>
    <property type="match status" value="1"/>
</dbReference>
<evidence type="ECO:0000256" key="8">
    <source>
        <dbReference type="ARBA" id="ARBA00022777"/>
    </source>
</evidence>
<dbReference type="GO" id="GO:0000155">
    <property type="term" value="F:phosphorelay sensor kinase activity"/>
    <property type="evidence" value="ECO:0007669"/>
    <property type="project" value="InterPro"/>
</dbReference>
<dbReference type="InterPro" id="IPR050351">
    <property type="entry name" value="BphY/WalK/GraS-like"/>
</dbReference>
<comment type="catalytic activity">
    <reaction evidence="1">
        <text>ATP + protein L-histidine = ADP + protein N-phospho-L-histidine.</text>
        <dbReference type="EC" id="2.7.13.3"/>
    </reaction>
</comment>
<keyword evidence="9 13" id="KW-1133">Transmembrane helix</keyword>
<dbReference type="CDD" id="cd00082">
    <property type="entry name" value="HisKA"/>
    <property type="match status" value="1"/>
</dbReference>
<reference evidence="15" key="1">
    <citation type="journal article" date="2021" name="PeerJ">
        <title>Extensive microbial diversity within the chicken gut microbiome revealed by metagenomics and culture.</title>
        <authorList>
            <person name="Gilroy R."/>
            <person name="Ravi A."/>
            <person name="Getino M."/>
            <person name="Pursley I."/>
            <person name="Horton D.L."/>
            <person name="Alikhan N.F."/>
            <person name="Baker D."/>
            <person name="Gharbi K."/>
            <person name="Hall N."/>
            <person name="Watson M."/>
            <person name="Adriaenssens E.M."/>
            <person name="Foster-Nyarko E."/>
            <person name="Jarju S."/>
            <person name="Secka A."/>
            <person name="Antonio M."/>
            <person name="Oren A."/>
            <person name="Chaudhuri R.R."/>
            <person name="La Ragione R."/>
            <person name="Hildebrand F."/>
            <person name="Pallen M.J."/>
        </authorList>
    </citation>
    <scope>NUCLEOTIDE SEQUENCE</scope>
    <source>
        <strain evidence="15">ChiSxjej1B13-11762</strain>
    </source>
</reference>
<dbReference type="InterPro" id="IPR005467">
    <property type="entry name" value="His_kinase_dom"/>
</dbReference>
<dbReference type="PANTHER" id="PTHR45453:SF2">
    <property type="entry name" value="HISTIDINE KINASE"/>
    <property type="match status" value="1"/>
</dbReference>
<dbReference type="InterPro" id="IPR003661">
    <property type="entry name" value="HisK_dim/P_dom"/>
</dbReference>
<evidence type="ECO:0000256" key="12">
    <source>
        <dbReference type="SAM" id="Coils"/>
    </source>
</evidence>
<dbReference type="PANTHER" id="PTHR45453">
    <property type="entry name" value="PHOSPHATE REGULON SENSOR PROTEIN PHOR"/>
    <property type="match status" value="1"/>
</dbReference>
<evidence type="ECO:0000256" key="2">
    <source>
        <dbReference type="ARBA" id="ARBA00004651"/>
    </source>
</evidence>
<dbReference type="PRINTS" id="PR00344">
    <property type="entry name" value="BCTRLSENSOR"/>
</dbReference>
<dbReference type="Pfam" id="PF00512">
    <property type="entry name" value="HisKA"/>
    <property type="match status" value="1"/>
</dbReference>
<dbReference type="PROSITE" id="PS50109">
    <property type="entry name" value="HIS_KIN"/>
    <property type="match status" value="1"/>
</dbReference>
<dbReference type="InterPro" id="IPR036890">
    <property type="entry name" value="HATPase_C_sf"/>
</dbReference>
<dbReference type="AlphaFoldDB" id="A0A9D1UE05"/>
<feature type="transmembrane region" description="Helical" evidence="13">
    <location>
        <begin position="6"/>
        <end position="23"/>
    </location>
</feature>
<comment type="caution">
    <text evidence="15">The sequence shown here is derived from an EMBL/GenBank/DDBJ whole genome shotgun (WGS) entry which is preliminary data.</text>
</comment>
<feature type="domain" description="Histidine kinase" evidence="14">
    <location>
        <begin position="91"/>
        <end position="310"/>
    </location>
</feature>
<dbReference type="InterPro" id="IPR003594">
    <property type="entry name" value="HATPase_dom"/>
</dbReference>
<dbReference type="SMART" id="SM00388">
    <property type="entry name" value="HisKA"/>
    <property type="match status" value="1"/>
</dbReference>
<dbReference type="EMBL" id="DXGF01000031">
    <property type="protein sequence ID" value="HIW83025.1"/>
    <property type="molecule type" value="Genomic_DNA"/>
</dbReference>